<organism evidence="12 13">
    <name type="scientific">Anopheles stephensi</name>
    <name type="common">Indo-Pakistan malaria mosquito</name>
    <dbReference type="NCBI Taxonomy" id="30069"/>
    <lineage>
        <taxon>Eukaryota</taxon>
        <taxon>Metazoa</taxon>
        <taxon>Ecdysozoa</taxon>
        <taxon>Arthropoda</taxon>
        <taxon>Hexapoda</taxon>
        <taxon>Insecta</taxon>
        <taxon>Pterygota</taxon>
        <taxon>Neoptera</taxon>
        <taxon>Endopterygota</taxon>
        <taxon>Diptera</taxon>
        <taxon>Nematocera</taxon>
        <taxon>Culicoidea</taxon>
        <taxon>Culicidae</taxon>
        <taxon>Anophelinae</taxon>
        <taxon>Anopheles</taxon>
    </lineage>
</organism>
<dbReference type="InterPro" id="IPR055275">
    <property type="entry name" value="Ferredox_Rdtase"/>
</dbReference>
<dbReference type="InterPro" id="IPR036188">
    <property type="entry name" value="FAD/NAD-bd_sf"/>
</dbReference>
<evidence type="ECO:0000256" key="7">
    <source>
        <dbReference type="ARBA" id="ARBA00022982"/>
    </source>
</evidence>
<dbReference type="VEuPathDB" id="VectorBase:ASTEI20_045406"/>
<dbReference type="SUPFAM" id="SSF51971">
    <property type="entry name" value="Nucleotide-binding domain"/>
    <property type="match status" value="1"/>
</dbReference>
<evidence type="ECO:0000256" key="4">
    <source>
        <dbReference type="ARBA" id="ARBA00022630"/>
    </source>
</evidence>
<proteinExistence type="inferred from homology"/>
<dbReference type="Proteomes" id="UP000076408">
    <property type="component" value="Unassembled WGS sequence"/>
</dbReference>
<feature type="compositionally biased region" description="Low complexity" evidence="10">
    <location>
        <begin position="1"/>
        <end position="12"/>
    </location>
</feature>
<dbReference type="GO" id="GO:0016491">
    <property type="term" value="F:oxidoreductase activity"/>
    <property type="evidence" value="ECO:0007669"/>
    <property type="project" value="UniProtKB-KW"/>
</dbReference>
<evidence type="ECO:0000313" key="13">
    <source>
        <dbReference type="Proteomes" id="UP000076408"/>
    </source>
</evidence>
<evidence type="ECO:0000256" key="8">
    <source>
        <dbReference type="ARBA" id="ARBA00023002"/>
    </source>
</evidence>
<evidence type="ECO:0000256" key="2">
    <source>
        <dbReference type="ARBA" id="ARBA00007945"/>
    </source>
</evidence>
<evidence type="ECO:0000256" key="10">
    <source>
        <dbReference type="SAM" id="MobiDB-lite"/>
    </source>
</evidence>
<dbReference type="AlphaFoldDB" id="A0A182Y0R3"/>
<reference evidence="13" key="1">
    <citation type="journal article" date="2014" name="Genome Biol.">
        <title>Genome analysis of a major urban malaria vector mosquito, Anopheles stephensi.</title>
        <authorList>
            <person name="Jiang X."/>
            <person name="Peery A."/>
            <person name="Hall A.B."/>
            <person name="Sharma A."/>
            <person name="Chen X.G."/>
            <person name="Waterhouse R.M."/>
            <person name="Komissarov A."/>
            <person name="Riehle M.M."/>
            <person name="Shouche Y."/>
            <person name="Sharakhova M.V."/>
            <person name="Lawson D."/>
            <person name="Pakpour N."/>
            <person name="Arensburger P."/>
            <person name="Davidson V.L."/>
            <person name="Eiglmeier K."/>
            <person name="Emrich S."/>
            <person name="George P."/>
            <person name="Kennedy R.C."/>
            <person name="Mane S.P."/>
            <person name="Maslen G."/>
            <person name="Oringanje C."/>
            <person name="Qi Y."/>
            <person name="Settlage R."/>
            <person name="Tojo M."/>
            <person name="Tubio J.M."/>
            <person name="Unger M.F."/>
            <person name="Wang B."/>
            <person name="Vernick K.D."/>
            <person name="Ribeiro J.M."/>
            <person name="James A.A."/>
            <person name="Michel K."/>
            <person name="Riehle M.A."/>
            <person name="Luckhart S."/>
            <person name="Sharakhov I.V."/>
            <person name="Tu Z."/>
        </authorList>
    </citation>
    <scope>NUCLEOTIDE SEQUENCE [LARGE SCALE GENOMIC DNA]</scope>
    <source>
        <strain evidence="13">Indian</strain>
    </source>
</reference>
<sequence length="582" mass="64999">MSFEQQQFSQQSYPPNQPENASPPVWKQIQDLLDENAILIQAILERQHSGNPDACQSLQVALHRNLVQLVNLSFITANNNHCLRCMQVSVYEGMFRKLFPTTNVVKVVAAQQWCIRRNVSSTVRPRICIVGAGPAGFYAAQYILKHLDSSDIDIVEKLPVPFGLVRFGVAPDHPEVKNVINTFTKTAENPRVRFLGNLSLGKDFTLEELRERYHAVLLTYGAERDNTLNIPNETLQNVLSAREFVAWYNGLPGFENLNPDLSGKSLTLLGQGNVAVDVARIVLASVDELQKTDITDYALEALSRSRIETVHLVGRRGPLQAAFTIKELREMLKLPNCATRWRADDFDHVEESIPNLPRPRKRITELMVKSLAEQGQNKIPPTGRCFQPTFFRSPINFIGTNGKVEAVEYVVNKLADGRAIPTEQRETIATDLVCRSIGYRAISVDTHINFDERKGCVLNSGGRVLKRNLTGSDQTIDDIEDKYEPGLYASGWLATGPTGVILTTMNNSFGVADLVCRDFQSNTIRLKTSLPGLDLTGRPYVSWNGWKAIDAEEVRLGLAKGKPREKLTCIKRMLQIASNASD</sequence>
<keyword evidence="3" id="KW-0813">Transport</keyword>
<keyword evidence="4" id="KW-0285">Flavoprotein</keyword>
<dbReference type="InterPro" id="IPR007726">
    <property type="entry name" value="SS18_N"/>
</dbReference>
<evidence type="ECO:0000256" key="9">
    <source>
        <dbReference type="ARBA" id="ARBA00030202"/>
    </source>
</evidence>
<evidence type="ECO:0000256" key="5">
    <source>
        <dbReference type="ARBA" id="ARBA00022827"/>
    </source>
</evidence>
<keyword evidence="7" id="KW-0249">Electron transport</keyword>
<dbReference type="Pfam" id="PF05030">
    <property type="entry name" value="SSXT"/>
    <property type="match status" value="1"/>
</dbReference>
<dbReference type="PANTHER" id="PTHR48467:SF1">
    <property type="entry name" value="GLUTAMATE SYNTHASE 1 [NADH], CHLOROPLASTIC-LIKE"/>
    <property type="match status" value="1"/>
</dbReference>
<evidence type="ECO:0000256" key="6">
    <source>
        <dbReference type="ARBA" id="ARBA00022857"/>
    </source>
</evidence>
<feature type="region of interest" description="Disordered" evidence="10">
    <location>
        <begin position="1"/>
        <end position="23"/>
    </location>
</feature>
<dbReference type="Pfam" id="PF13450">
    <property type="entry name" value="NAD_binding_8"/>
    <property type="match status" value="1"/>
</dbReference>
<evidence type="ECO:0000259" key="11">
    <source>
        <dbReference type="Pfam" id="PF05030"/>
    </source>
</evidence>
<protein>
    <recommendedName>
        <fullName evidence="9">Ferredoxin--NADP(+) reductase</fullName>
    </recommendedName>
</protein>
<name>A0A182Y0R3_ANOST</name>
<evidence type="ECO:0000313" key="12">
    <source>
        <dbReference type="EnsemblMetazoa" id="ASTEI02049-PA"/>
    </source>
</evidence>
<dbReference type="STRING" id="30069.A0A182Y0R3"/>
<keyword evidence="13" id="KW-1185">Reference proteome</keyword>
<feature type="domain" description="SS18 N-terminal" evidence="11">
    <location>
        <begin position="27"/>
        <end position="73"/>
    </location>
</feature>
<comment type="cofactor">
    <cofactor evidence="1">
        <name>FAD</name>
        <dbReference type="ChEBI" id="CHEBI:57692"/>
    </cofactor>
</comment>
<keyword evidence="5" id="KW-0274">FAD</keyword>
<dbReference type="VEuPathDB" id="VectorBase:ASTEI02049"/>
<accession>A0A182Y0R3</accession>
<dbReference type="EnsemblMetazoa" id="ASTEI02049-RA">
    <property type="protein sequence ID" value="ASTEI02049-PA"/>
    <property type="gene ID" value="ASTEI02049"/>
</dbReference>
<evidence type="ECO:0000256" key="3">
    <source>
        <dbReference type="ARBA" id="ARBA00022448"/>
    </source>
</evidence>
<dbReference type="PRINTS" id="PR00419">
    <property type="entry name" value="ADXRDTASE"/>
</dbReference>
<reference evidence="12" key="2">
    <citation type="submission" date="2020-05" db="UniProtKB">
        <authorList>
            <consortium name="EnsemblMetazoa"/>
        </authorList>
    </citation>
    <scope>IDENTIFICATION</scope>
    <source>
        <strain evidence="12">Indian</strain>
    </source>
</reference>
<dbReference type="VEuPathDB" id="VectorBase:ASTE010687"/>
<dbReference type="Gene3D" id="3.50.50.60">
    <property type="entry name" value="FAD/NAD(P)-binding domain"/>
    <property type="match status" value="1"/>
</dbReference>
<dbReference type="Gene3D" id="3.40.50.720">
    <property type="entry name" value="NAD(P)-binding Rossmann-like Domain"/>
    <property type="match status" value="1"/>
</dbReference>
<keyword evidence="8" id="KW-0560">Oxidoreductase</keyword>
<dbReference type="PANTHER" id="PTHR48467">
    <property type="entry name" value="GLUTAMATE SYNTHASE 1 [NADH], CHLOROPLASTIC-LIKE"/>
    <property type="match status" value="1"/>
</dbReference>
<evidence type="ECO:0000256" key="1">
    <source>
        <dbReference type="ARBA" id="ARBA00001974"/>
    </source>
</evidence>
<keyword evidence="6" id="KW-0521">NADP</keyword>
<comment type="similarity">
    <text evidence="2">Belongs to the SS18 family.</text>
</comment>
<dbReference type="OMA" id="RFNFIGN"/>
<dbReference type="FunFam" id="3.50.50.60:FF:000229">
    <property type="entry name" value="NADPH:adrenodoxin oxidoreductase, mitochondrial"/>
    <property type="match status" value="1"/>
</dbReference>